<organism evidence="2 3">
    <name type="scientific">Megaselia scalaris</name>
    <name type="common">Humpbacked fly</name>
    <name type="synonym">Phora scalaris</name>
    <dbReference type="NCBI Taxonomy" id="36166"/>
    <lineage>
        <taxon>Eukaryota</taxon>
        <taxon>Metazoa</taxon>
        <taxon>Ecdysozoa</taxon>
        <taxon>Arthropoda</taxon>
        <taxon>Hexapoda</taxon>
        <taxon>Insecta</taxon>
        <taxon>Pterygota</taxon>
        <taxon>Neoptera</taxon>
        <taxon>Endopterygota</taxon>
        <taxon>Diptera</taxon>
        <taxon>Brachycera</taxon>
        <taxon>Muscomorpha</taxon>
        <taxon>Platypezoidea</taxon>
        <taxon>Phoridae</taxon>
        <taxon>Megaseliini</taxon>
        <taxon>Megaselia</taxon>
    </lineage>
</organism>
<protein>
    <submittedName>
        <fullName evidence="2">Uncharacterized protein</fullName>
    </submittedName>
</protein>
<dbReference type="EMBL" id="CAQQ02389614">
    <property type="status" value="NOT_ANNOTATED_CDS"/>
    <property type="molecule type" value="Genomic_DNA"/>
</dbReference>
<dbReference type="Proteomes" id="UP000015102">
    <property type="component" value="Unassembled WGS sequence"/>
</dbReference>
<evidence type="ECO:0000256" key="1">
    <source>
        <dbReference type="SAM" id="MobiDB-lite"/>
    </source>
</evidence>
<evidence type="ECO:0000313" key="3">
    <source>
        <dbReference type="Proteomes" id="UP000015102"/>
    </source>
</evidence>
<keyword evidence="3" id="KW-1185">Reference proteome</keyword>
<accession>T1GAF2</accession>
<reference evidence="2" key="2">
    <citation type="submission" date="2015-06" db="UniProtKB">
        <authorList>
            <consortium name="EnsemblMetazoa"/>
        </authorList>
    </citation>
    <scope>IDENTIFICATION</scope>
</reference>
<feature type="region of interest" description="Disordered" evidence="1">
    <location>
        <begin position="142"/>
        <end position="181"/>
    </location>
</feature>
<sequence length="198" mass="22600">MDGFNANGISEFKKEANYYLEDQAESETHSYEDAGLKIQDQSESERQSFEDAIMKIDNQTKSYEDAAREQKFENRRGLDNLPYILANYYHDHSILGNDIMTAVCNHCIGREKVIKGKMNVTSNFVTHLKCHREQYQHFVNSKPAKFRKRHSNNYAPSMPPESPVGKSSWDDSNLSISSPAPSRPQLDVNALVGNCMMK</sequence>
<proteinExistence type="predicted"/>
<dbReference type="HOGENOM" id="CLU_1379553_0_0_1"/>
<dbReference type="EnsemblMetazoa" id="MESCA000208-RA">
    <property type="protein sequence ID" value="MESCA000208-PA"/>
    <property type="gene ID" value="MESCA000208"/>
</dbReference>
<evidence type="ECO:0000313" key="2">
    <source>
        <dbReference type="EnsemblMetazoa" id="MESCA000208-PA"/>
    </source>
</evidence>
<reference evidence="3" key="1">
    <citation type="submission" date="2013-02" db="EMBL/GenBank/DDBJ databases">
        <authorList>
            <person name="Hughes D."/>
        </authorList>
    </citation>
    <scope>NUCLEOTIDE SEQUENCE</scope>
    <source>
        <strain>Durham</strain>
        <strain evidence="3">NC isolate 2 -- Noor lab</strain>
    </source>
</reference>
<name>T1GAF2_MEGSC</name>
<dbReference type="AlphaFoldDB" id="T1GAF2"/>